<dbReference type="AlphaFoldDB" id="A0A1X2FH04"/>
<dbReference type="OrthoDB" id="978985at2"/>
<dbReference type="EMBL" id="LQQA01000006">
    <property type="protein sequence ID" value="ORX17722.1"/>
    <property type="molecule type" value="Genomic_DNA"/>
</dbReference>
<comment type="caution">
    <text evidence="1">The sequence shown here is derived from an EMBL/GenBank/DDBJ whole genome shotgun (WGS) entry which is preliminary data.</text>
</comment>
<evidence type="ECO:0000313" key="2">
    <source>
        <dbReference type="Proteomes" id="UP000193964"/>
    </source>
</evidence>
<sequence length="290" mass="31430">MTIALVIKVNDGLVLASDSATTLASWGPDGQVLVANIYNNANKIFNLRKGLPISAMTWGLGNIGPASISTLAKDLRRRFSGDSQAHHDWVLDPDTYTMDEVVGRFKEFFYDENYRPYIEDGGDKNAGLGLLVAGYGAGQNHPEMFCFGLGPDGCTGPVPLLADNTGASWWGEPEAISRLVNGVSNYVPQALINLKTSADEDAAVALMQELVNQCNVQLVAPAMPIQDAIDLAEFLVQVTIGFMRFLPGNPTVGGPIEIAAVTKHEGFKWVKRKHYFNDQLNPRLPGGHDD</sequence>
<proteinExistence type="predicted"/>
<organism evidence="1 2">
    <name type="scientific">Mycolicibacterium wolinskyi</name>
    <dbReference type="NCBI Taxonomy" id="59750"/>
    <lineage>
        <taxon>Bacteria</taxon>
        <taxon>Bacillati</taxon>
        <taxon>Actinomycetota</taxon>
        <taxon>Actinomycetes</taxon>
        <taxon>Mycobacteriales</taxon>
        <taxon>Mycobacteriaceae</taxon>
        <taxon>Mycolicibacterium</taxon>
    </lineage>
</organism>
<protein>
    <submittedName>
        <fullName evidence="1">Uncharacterized protein</fullName>
    </submittedName>
</protein>
<evidence type="ECO:0000313" key="1">
    <source>
        <dbReference type="EMBL" id="ORX17722.1"/>
    </source>
</evidence>
<name>A0A1X2FH04_9MYCO</name>
<reference evidence="1 2" key="1">
    <citation type="submission" date="2016-01" db="EMBL/GenBank/DDBJ databases">
        <title>The new phylogeny of the genus Mycobacterium.</title>
        <authorList>
            <person name="Tarcisio F."/>
            <person name="Conor M."/>
            <person name="Antonella G."/>
            <person name="Elisabetta G."/>
            <person name="Giulia F.S."/>
            <person name="Sara T."/>
            <person name="Anna F."/>
            <person name="Clotilde B."/>
            <person name="Roberto B."/>
            <person name="Veronica D.S."/>
            <person name="Fabio R."/>
            <person name="Monica P."/>
            <person name="Olivier J."/>
            <person name="Enrico T."/>
            <person name="Nicola S."/>
        </authorList>
    </citation>
    <scope>NUCLEOTIDE SEQUENCE [LARGE SCALE GENOMIC DNA]</scope>
    <source>
        <strain evidence="1 2">ATCC 700010</strain>
    </source>
</reference>
<dbReference type="Gene3D" id="3.60.20.10">
    <property type="entry name" value="Glutamine Phosphoribosylpyrophosphate, subunit 1, domain 1"/>
    <property type="match status" value="1"/>
</dbReference>
<gene>
    <name evidence="1" type="ORF">AWC31_14860</name>
</gene>
<dbReference type="InterPro" id="IPR029055">
    <property type="entry name" value="Ntn_hydrolases_N"/>
</dbReference>
<accession>A0A1X2FH04</accession>
<dbReference type="Proteomes" id="UP000193964">
    <property type="component" value="Unassembled WGS sequence"/>
</dbReference>
<dbReference type="RefSeq" id="WP_085142868.1">
    <property type="nucleotide sequence ID" value="NZ_JACKUA010000019.1"/>
</dbReference>